<evidence type="ECO:0000313" key="10">
    <source>
        <dbReference type="EMBL" id="PLT44808.1"/>
    </source>
</evidence>
<dbReference type="AlphaFoldDB" id="A0A2N5N398"/>
<name>A0A2N5N398_9BACL</name>
<keyword evidence="3" id="KW-1003">Cell membrane</keyword>
<evidence type="ECO:0000256" key="5">
    <source>
        <dbReference type="ARBA" id="ARBA00022989"/>
    </source>
</evidence>
<feature type="region of interest" description="Disordered" evidence="7">
    <location>
        <begin position="227"/>
        <end position="250"/>
    </location>
</feature>
<dbReference type="GO" id="GO:0004713">
    <property type="term" value="F:protein tyrosine kinase activity"/>
    <property type="evidence" value="ECO:0007669"/>
    <property type="project" value="TreeGrafter"/>
</dbReference>
<keyword evidence="6 8" id="KW-0472">Membrane</keyword>
<dbReference type="RefSeq" id="WP_101808713.1">
    <property type="nucleotide sequence ID" value="NZ_NFEZ01000004.1"/>
</dbReference>
<dbReference type="Proteomes" id="UP000234789">
    <property type="component" value="Unassembled WGS sequence"/>
</dbReference>
<keyword evidence="11" id="KW-1185">Reference proteome</keyword>
<evidence type="ECO:0000313" key="11">
    <source>
        <dbReference type="Proteomes" id="UP000234789"/>
    </source>
</evidence>
<dbReference type="PROSITE" id="PS51257">
    <property type="entry name" value="PROKAR_LIPOPROTEIN"/>
    <property type="match status" value="1"/>
</dbReference>
<reference evidence="10 11" key="1">
    <citation type="submission" date="2017-05" db="EMBL/GenBank/DDBJ databases">
        <title>Functional genome analysis of Paenibacillus pasadenensis strain R16: insights on endophytic life style and antifungal activity.</title>
        <authorList>
            <person name="Passera A."/>
            <person name="Marcolungo L."/>
            <person name="Casati P."/>
            <person name="Brasca M."/>
            <person name="Quaglino F."/>
            <person name="Delledonne M."/>
        </authorList>
    </citation>
    <scope>NUCLEOTIDE SEQUENCE [LARGE SCALE GENOMIC DNA]</scope>
    <source>
        <strain evidence="10 11">R16</strain>
    </source>
</reference>
<feature type="transmembrane region" description="Helical" evidence="8">
    <location>
        <begin position="173"/>
        <end position="197"/>
    </location>
</feature>
<evidence type="ECO:0000256" key="7">
    <source>
        <dbReference type="SAM" id="MobiDB-lite"/>
    </source>
</evidence>
<comment type="caution">
    <text evidence="10">The sequence shown here is derived from an EMBL/GenBank/DDBJ whole genome shotgun (WGS) entry which is preliminary data.</text>
</comment>
<proteinExistence type="inferred from homology"/>
<comment type="subcellular location">
    <subcellularLocation>
        <location evidence="1">Cell membrane</location>
        <topology evidence="1">Multi-pass membrane protein</topology>
    </subcellularLocation>
</comment>
<protein>
    <submittedName>
        <fullName evidence="10">Tyrosine-protein kinase transmembrane modulator EpsC</fullName>
    </submittedName>
</protein>
<dbReference type="EMBL" id="NFEZ01000004">
    <property type="protein sequence ID" value="PLT44808.1"/>
    <property type="molecule type" value="Genomic_DNA"/>
</dbReference>
<evidence type="ECO:0000256" key="6">
    <source>
        <dbReference type="ARBA" id="ARBA00023136"/>
    </source>
</evidence>
<dbReference type="GO" id="GO:0005886">
    <property type="term" value="C:plasma membrane"/>
    <property type="evidence" value="ECO:0007669"/>
    <property type="project" value="UniProtKB-SubCell"/>
</dbReference>
<organism evidence="10 11">
    <name type="scientific">Paenibacillus pasadenensis</name>
    <dbReference type="NCBI Taxonomy" id="217090"/>
    <lineage>
        <taxon>Bacteria</taxon>
        <taxon>Bacillati</taxon>
        <taxon>Bacillota</taxon>
        <taxon>Bacilli</taxon>
        <taxon>Bacillales</taxon>
        <taxon>Paenibacillaceae</taxon>
        <taxon>Paenibacillus</taxon>
    </lineage>
</organism>
<evidence type="ECO:0000256" key="8">
    <source>
        <dbReference type="SAM" id="Phobius"/>
    </source>
</evidence>
<feature type="domain" description="Polysaccharide chain length determinant N-terminal" evidence="9">
    <location>
        <begin position="2"/>
        <end position="91"/>
    </location>
</feature>
<dbReference type="InterPro" id="IPR003856">
    <property type="entry name" value="LPS_length_determ_N"/>
</dbReference>
<keyword evidence="10" id="KW-0808">Transferase</keyword>
<dbReference type="PANTHER" id="PTHR32309:SF13">
    <property type="entry name" value="FERRIC ENTEROBACTIN TRANSPORT PROTEIN FEPE"/>
    <property type="match status" value="1"/>
</dbReference>
<evidence type="ECO:0000259" key="9">
    <source>
        <dbReference type="Pfam" id="PF02706"/>
    </source>
</evidence>
<sequence>MELKEYLSILAKRKWLIAAIVLLACVATGIKSFMYTTPIYQASAKLIVNQAFDFQGTSMLDLSTMETNIRVINSYKEIIQSYAILNKVSTNFPDLKMSADELRSGLSIGSSAESQVMDLSFVSTSYPQAAKAVNAIAETFRTTNPDIMKVDNVTILNKADVEAAAYSINTSPIVLIFIAFVVSFMLAVGLVFLLHYLDDTIKTERDIEKELELPMLALITKIDKYGTRSKKPSASKPKPVGEGSYATLNQ</sequence>
<comment type="similarity">
    <text evidence="2">Belongs to the CpsC/CapA family.</text>
</comment>
<evidence type="ECO:0000256" key="4">
    <source>
        <dbReference type="ARBA" id="ARBA00022692"/>
    </source>
</evidence>
<evidence type="ECO:0000256" key="1">
    <source>
        <dbReference type="ARBA" id="ARBA00004651"/>
    </source>
</evidence>
<dbReference type="PANTHER" id="PTHR32309">
    <property type="entry name" value="TYROSINE-PROTEIN KINASE"/>
    <property type="match status" value="1"/>
</dbReference>
<keyword evidence="4 8" id="KW-0812">Transmembrane</keyword>
<gene>
    <name evidence="10" type="ORF">B8V81_3239</name>
</gene>
<keyword evidence="5 8" id="KW-1133">Transmembrane helix</keyword>
<dbReference type="InterPro" id="IPR050445">
    <property type="entry name" value="Bact_polysacc_biosynth/exp"/>
</dbReference>
<evidence type="ECO:0000256" key="3">
    <source>
        <dbReference type="ARBA" id="ARBA00022475"/>
    </source>
</evidence>
<evidence type="ECO:0000256" key="2">
    <source>
        <dbReference type="ARBA" id="ARBA00006683"/>
    </source>
</evidence>
<keyword evidence="10" id="KW-0418">Kinase</keyword>
<dbReference type="Pfam" id="PF02706">
    <property type="entry name" value="Wzz"/>
    <property type="match status" value="1"/>
</dbReference>
<accession>A0A2N5N398</accession>